<feature type="signal peptide" evidence="1">
    <location>
        <begin position="1"/>
        <end position="31"/>
    </location>
</feature>
<gene>
    <name evidence="2" type="ORF">HNQ65_004567</name>
</gene>
<dbReference type="Proteomes" id="UP000590740">
    <property type="component" value="Unassembled WGS sequence"/>
</dbReference>
<dbReference type="InterPro" id="IPR008979">
    <property type="entry name" value="Galactose-bd-like_sf"/>
</dbReference>
<dbReference type="GO" id="GO:0004252">
    <property type="term" value="F:serine-type endopeptidase activity"/>
    <property type="evidence" value="ECO:0007669"/>
    <property type="project" value="InterPro"/>
</dbReference>
<keyword evidence="1" id="KW-0732">Signal</keyword>
<dbReference type="SUPFAM" id="SSF52743">
    <property type="entry name" value="Subtilisin-like"/>
    <property type="match status" value="1"/>
</dbReference>
<name>A0A7W7YF63_9BACT</name>
<evidence type="ECO:0000256" key="1">
    <source>
        <dbReference type="SAM" id="SignalP"/>
    </source>
</evidence>
<sequence length="523" mass="55785">MSFTQQFHRSTRTCLGMAAALLLAGQGLVHADWRDDIGYTQLATELGASVPTGAGVILLQSEANDQTSPPNYLPQAGGPGAFAGASPYAGITFYAESTAGVVLSHAQSVAYYYYANGSGISQGSTEVHVYTATDFLNRLYTGTSPPTFPGRVQNHSWIGSTDATTDPQLLRSLDFMINRDGTLVAVPLNNNTDPMPALLGNNYHALTAGLRSGLHSRGGTNTDGSGRMKPDLVVNVGETSYASPTIAGSAAALLQSAIATGNANAQKPQAIKAQMIAGASKQNLPQWQRLSTSAPYDAVFGAGELNIRNAYYIQQAGQRGYSTSTEVPSRGWDYNTTTNNAAGRRYFFSIPAGRYATTFSAAITWHRSITGFNGGAYSSSLSNLDLALYASTNFTPGASALYTSASTVDNVEHVFAYNLPPGQYMLVVTSATNNRAYGLAWDAQLGGGPALAPQFSGSQWQLAASSLDPYLSYTIESSPDLVSGWTTELTFRMADTTPAYTYTWQPPQSASRYFYRLKWTPVR</sequence>
<feature type="chain" id="PRO_5031415065" description="Peptidase S8/S53 domain-containing protein" evidence="1">
    <location>
        <begin position="32"/>
        <end position="523"/>
    </location>
</feature>
<evidence type="ECO:0008006" key="4">
    <source>
        <dbReference type="Google" id="ProtNLM"/>
    </source>
</evidence>
<keyword evidence="3" id="KW-1185">Reference proteome</keyword>
<dbReference type="GO" id="GO:0006508">
    <property type="term" value="P:proteolysis"/>
    <property type="evidence" value="ECO:0007669"/>
    <property type="project" value="InterPro"/>
</dbReference>
<evidence type="ECO:0000313" key="3">
    <source>
        <dbReference type="Proteomes" id="UP000590740"/>
    </source>
</evidence>
<evidence type="ECO:0000313" key="2">
    <source>
        <dbReference type="EMBL" id="MBB5034959.1"/>
    </source>
</evidence>
<dbReference type="SUPFAM" id="SSF49785">
    <property type="entry name" value="Galactose-binding domain-like"/>
    <property type="match status" value="1"/>
</dbReference>
<proteinExistence type="predicted"/>
<protein>
    <recommendedName>
        <fullName evidence="4">Peptidase S8/S53 domain-containing protein</fullName>
    </recommendedName>
</protein>
<reference evidence="2 3" key="1">
    <citation type="submission" date="2020-08" db="EMBL/GenBank/DDBJ databases">
        <title>Genomic Encyclopedia of Type Strains, Phase IV (KMG-IV): sequencing the most valuable type-strain genomes for metagenomic binning, comparative biology and taxonomic classification.</title>
        <authorList>
            <person name="Goeker M."/>
        </authorList>
    </citation>
    <scope>NUCLEOTIDE SEQUENCE [LARGE SCALE GENOMIC DNA]</scope>
    <source>
        <strain evidence="2 3">DSM 12252</strain>
    </source>
</reference>
<accession>A0A7W7YF63</accession>
<comment type="caution">
    <text evidence="2">The sequence shown here is derived from an EMBL/GenBank/DDBJ whole genome shotgun (WGS) entry which is preliminary data.</text>
</comment>
<dbReference type="EMBL" id="JACHIG010000012">
    <property type="protein sequence ID" value="MBB5034959.1"/>
    <property type="molecule type" value="Genomic_DNA"/>
</dbReference>
<dbReference type="Gene3D" id="3.40.50.200">
    <property type="entry name" value="Peptidase S8/S53 domain"/>
    <property type="match status" value="1"/>
</dbReference>
<dbReference type="RefSeq" id="WP_184343264.1">
    <property type="nucleotide sequence ID" value="NZ_JACHIG010000012.1"/>
</dbReference>
<dbReference type="InterPro" id="IPR036852">
    <property type="entry name" value="Peptidase_S8/S53_dom_sf"/>
</dbReference>
<dbReference type="AlphaFoldDB" id="A0A7W7YF63"/>
<organism evidence="2 3">
    <name type="scientific">Prosthecobacter vanneervenii</name>
    <dbReference type="NCBI Taxonomy" id="48466"/>
    <lineage>
        <taxon>Bacteria</taxon>
        <taxon>Pseudomonadati</taxon>
        <taxon>Verrucomicrobiota</taxon>
        <taxon>Verrucomicrobiia</taxon>
        <taxon>Verrucomicrobiales</taxon>
        <taxon>Verrucomicrobiaceae</taxon>
        <taxon>Prosthecobacter</taxon>
    </lineage>
</organism>